<keyword evidence="5" id="KW-1185">Reference proteome</keyword>
<evidence type="ECO:0000313" key="5">
    <source>
        <dbReference type="Proteomes" id="UP000093412"/>
    </source>
</evidence>
<organism evidence="2 4">
    <name type="scientific">Oerskovia enterophila</name>
    <dbReference type="NCBI Taxonomy" id="43678"/>
    <lineage>
        <taxon>Bacteria</taxon>
        <taxon>Bacillati</taxon>
        <taxon>Actinomycetota</taxon>
        <taxon>Actinomycetes</taxon>
        <taxon>Micrococcales</taxon>
        <taxon>Cellulomonadaceae</taxon>
        <taxon>Oerskovia</taxon>
    </lineage>
</organism>
<dbReference type="GO" id="GO:0008757">
    <property type="term" value="F:S-adenosylmethionine-dependent methyltransferase activity"/>
    <property type="evidence" value="ECO:0007669"/>
    <property type="project" value="InterPro"/>
</dbReference>
<dbReference type="Proteomes" id="UP000093412">
    <property type="component" value="Unassembled WGS sequence"/>
</dbReference>
<dbReference type="InterPro" id="IPR052939">
    <property type="entry name" value="23S_rRNA_MeTrnsfrase_RlmA"/>
</dbReference>
<evidence type="ECO:0000313" key="3">
    <source>
        <dbReference type="EMBL" id="OCI30236.1"/>
    </source>
</evidence>
<dbReference type="SUPFAM" id="SSF53335">
    <property type="entry name" value="S-adenosyl-L-methionine-dependent methyltransferases"/>
    <property type="match status" value="1"/>
</dbReference>
<gene>
    <name evidence="3" type="ORF">OERS_30480</name>
    <name evidence="2" type="ORF">OJAG_30130</name>
</gene>
<reference evidence="2 4" key="1">
    <citation type="submission" date="2016-01" db="EMBL/GenBank/DDBJ databases">
        <title>Genome sequence of Oerskovia enterophila VJag, an agar and cellulose degrading bacterium.</title>
        <authorList>
            <person name="Poehlein A."/>
            <person name="Jag V."/>
            <person name="Bengelsdorf F."/>
            <person name="Duerre P."/>
            <person name="Daniel R."/>
        </authorList>
    </citation>
    <scope>NUCLEOTIDE SEQUENCE [LARGE SCALE GENOMIC DNA]</scope>
    <source>
        <strain evidence="2 4">VJag</strain>
    </source>
</reference>
<dbReference type="Proteomes" id="UP000076447">
    <property type="component" value="Unassembled WGS sequence"/>
</dbReference>
<dbReference type="OrthoDB" id="9795864at2"/>
<reference evidence="3 5" key="2">
    <citation type="submission" date="2016-06" db="EMBL/GenBank/DDBJ databases">
        <title>Genome sequence of Oerskovia enterophila DSM 43852.</title>
        <authorList>
            <person name="Poehlein A."/>
            <person name="Jag V."/>
            <person name="Bengelsdorf F.R."/>
            <person name="Daniel R."/>
            <person name="Duerre P."/>
        </authorList>
    </citation>
    <scope>NUCLEOTIDE SEQUENCE [LARGE SCALE GENOMIC DNA]</scope>
    <source>
        <strain evidence="3 5">DSM 43852</strain>
    </source>
</reference>
<dbReference type="EMBL" id="MAQA01000041">
    <property type="protein sequence ID" value="OCI30236.1"/>
    <property type="molecule type" value="Genomic_DNA"/>
</dbReference>
<dbReference type="InterPro" id="IPR029063">
    <property type="entry name" value="SAM-dependent_MTases_sf"/>
</dbReference>
<dbReference type="Gene3D" id="3.40.50.150">
    <property type="entry name" value="Vaccinia Virus protein VP39"/>
    <property type="match status" value="1"/>
</dbReference>
<dbReference type="STRING" id="43678.OJAG_30130"/>
<dbReference type="PANTHER" id="PTHR43460">
    <property type="entry name" value="METHYLTRANSFERASE"/>
    <property type="match status" value="1"/>
</dbReference>
<dbReference type="PANTHER" id="PTHR43460:SF1">
    <property type="entry name" value="METHYLTRANSFERASE TYPE 11 DOMAIN-CONTAINING PROTEIN"/>
    <property type="match status" value="1"/>
</dbReference>
<feature type="domain" description="Methyltransferase type 11" evidence="1">
    <location>
        <begin position="65"/>
        <end position="155"/>
    </location>
</feature>
<proteinExistence type="predicted"/>
<accession>A0A163QI23</accession>
<dbReference type="EMBL" id="LRIE01000081">
    <property type="protein sequence ID" value="KZM34184.1"/>
    <property type="molecule type" value="Genomic_DNA"/>
</dbReference>
<sequence>MSAAGSLPVPDPAASFEAHVEWARATPVEGFDLTPIDDRCVEDPLPWDYLVLARELVGSGRGPVLDLGTGGGEAFSSLAPLPEGSAATEGWPPNVPVARRRLEPLGVDVRQVGSSKGEGLMLPFLDGRFAVVLDRHEEFEATEVLRVLEPGGVFITQQVDSRDGIRVNTALGADLPWDPDDVTIEGVTAELAEAGFVIDVAREHVGTRHFHDLSSLLWYLKVIAWQVPEIASLSPEAVARFEAPLRALHMHFAAGNEFVDEAPRFLVVARKPF</sequence>
<dbReference type="Pfam" id="PF08241">
    <property type="entry name" value="Methyltransf_11"/>
    <property type="match status" value="1"/>
</dbReference>
<comment type="caution">
    <text evidence="2">The sequence shown here is derived from an EMBL/GenBank/DDBJ whole genome shotgun (WGS) entry which is preliminary data.</text>
</comment>
<dbReference type="RefSeq" id="WP_056648045.1">
    <property type="nucleotide sequence ID" value="NZ_JBEPRG010000032.1"/>
</dbReference>
<dbReference type="AlphaFoldDB" id="A0A163QI23"/>
<evidence type="ECO:0000259" key="1">
    <source>
        <dbReference type="Pfam" id="PF08241"/>
    </source>
</evidence>
<protein>
    <recommendedName>
        <fullName evidence="1">Methyltransferase type 11 domain-containing protein</fullName>
    </recommendedName>
</protein>
<evidence type="ECO:0000313" key="4">
    <source>
        <dbReference type="Proteomes" id="UP000076447"/>
    </source>
</evidence>
<dbReference type="InterPro" id="IPR013216">
    <property type="entry name" value="Methyltransf_11"/>
</dbReference>
<name>A0A163QI23_9CELL</name>
<dbReference type="PATRIC" id="fig|43678.3.peg.3158"/>
<evidence type="ECO:0000313" key="2">
    <source>
        <dbReference type="EMBL" id="KZM34184.1"/>
    </source>
</evidence>